<organism evidence="7 8">
    <name type="scientific">Defluviitoga tunisiensis</name>
    <dbReference type="NCBI Taxonomy" id="1006576"/>
    <lineage>
        <taxon>Bacteria</taxon>
        <taxon>Thermotogati</taxon>
        <taxon>Thermotogota</taxon>
        <taxon>Thermotogae</taxon>
        <taxon>Petrotogales</taxon>
        <taxon>Petrotogaceae</taxon>
        <taxon>Defluviitoga</taxon>
    </lineage>
</organism>
<dbReference type="SUPFAM" id="SSF111331">
    <property type="entry name" value="NAD kinase/diacylglycerol kinase-like"/>
    <property type="match status" value="1"/>
</dbReference>
<dbReference type="InterPro" id="IPR016064">
    <property type="entry name" value="NAD/diacylglycerol_kinase_sf"/>
</dbReference>
<dbReference type="EMBL" id="LN824141">
    <property type="protein sequence ID" value="CEP78596.1"/>
    <property type="molecule type" value="Genomic_DNA"/>
</dbReference>
<dbReference type="PATRIC" id="fig|1006576.9.peg.1299"/>
<keyword evidence="6" id="KW-0067">ATP-binding</keyword>
<sequence length="273" mass="30197">MKVIIFYNPLKLFKKQLDEIIALFEKENIRVTGCFPAQSKITEEMASQSDYFVVFGGDGTVLKVAEKAAIFSKPIICLNTGNLGFLSAYSGDEIKELINDIKNGNLHFSKRYLLECSIGNKTYFVLNDVVLIKSQPLGTIDIEIKIDGSMLYSFLADGVIISTSTGSTAYALSAGGPIINPNLNVIEIVPLAAHALNVKPLIIEPTHKIEVFLKTLSHDFAYVTGDGDVLYQIKTNESFVVTGSEKYIKLAQKNNGYFFDALKQKLGFGRRFE</sequence>
<dbReference type="GO" id="GO:0006741">
    <property type="term" value="P:NADP+ biosynthetic process"/>
    <property type="evidence" value="ECO:0007669"/>
    <property type="project" value="UniProtKB-UniRule"/>
</dbReference>
<dbReference type="AlphaFoldDB" id="A0A0C7NL22"/>
<dbReference type="Pfam" id="PF01513">
    <property type="entry name" value="NAD_kinase"/>
    <property type="match status" value="1"/>
</dbReference>
<keyword evidence="6" id="KW-0547">Nucleotide-binding</keyword>
<evidence type="ECO:0000256" key="6">
    <source>
        <dbReference type="HAMAP-Rule" id="MF_00361"/>
    </source>
</evidence>
<comment type="similarity">
    <text evidence="6">Belongs to the NAD kinase family.</text>
</comment>
<name>A0A0C7NL22_DEFTU</name>
<keyword evidence="2 6" id="KW-0418">Kinase</keyword>
<dbReference type="GO" id="GO:0046872">
    <property type="term" value="F:metal ion binding"/>
    <property type="evidence" value="ECO:0007669"/>
    <property type="project" value="UniProtKB-UniRule"/>
</dbReference>
<dbReference type="HOGENOM" id="CLU_008831_0_1_0"/>
<dbReference type="InterPro" id="IPR002504">
    <property type="entry name" value="NADK"/>
</dbReference>
<feature type="binding site" evidence="6">
    <location>
        <begin position="168"/>
        <end position="173"/>
    </location>
    <ligand>
        <name>NAD(+)</name>
        <dbReference type="ChEBI" id="CHEBI:57540"/>
    </ligand>
</feature>
<evidence type="ECO:0000313" key="8">
    <source>
        <dbReference type="Proteomes" id="UP000032809"/>
    </source>
</evidence>
<dbReference type="GO" id="GO:0005524">
    <property type="term" value="F:ATP binding"/>
    <property type="evidence" value="ECO:0007669"/>
    <property type="project" value="UniProtKB-KW"/>
</dbReference>
<dbReference type="Gene3D" id="2.60.200.30">
    <property type="entry name" value="Probable inorganic polyphosphate/atp-NAD kinase, domain 2"/>
    <property type="match status" value="1"/>
</dbReference>
<dbReference type="PANTHER" id="PTHR20275">
    <property type="entry name" value="NAD KINASE"/>
    <property type="match status" value="1"/>
</dbReference>
<feature type="active site" description="Proton acceptor" evidence="6">
    <location>
        <position position="58"/>
    </location>
</feature>
<dbReference type="PANTHER" id="PTHR20275:SF0">
    <property type="entry name" value="NAD KINASE"/>
    <property type="match status" value="1"/>
</dbReference>
<evidence type="ECO:0000256" key="5">
    <source>
        <dbReference type="ARBA" id="ARBA00047925"/>
    </source>
</evidence>
<feature type="binding site" evidence="6">
    <location>
        <begin position="58"/>
        <end position="59"/>
    </location>
    <ligand>
        <name>NAD(+)</name>
        <dbReference type="ChEBI" id="CHEBI:57540"/>
    </ligand>
</feature>
<feature type="binding site" evidence="6">
    <location>
        <position position="63"/>
    </location>
    <ligand>
        <name>NAD(+)</name>
        <dbReference type="ChEBI" id="CHEBI:57540"/>
    </ligand>
</feature>
<dbReference type="RefSeq" id="WP_045088012.1">
    <property type="nucleotide sequence ID" value="NZ_LN824141.1"/>
</dbReference>
<dbReference type="KEGG" id="dtn:DTL3_1302"/>
<feature type="binding site" evidence="6">
    <location>
        <position position="157"/>
    </location>
    <ligand>
        <name>NAD(+)</name>
        <dbReference type="ChEBI" id="CHEBI:57540"/>
    </ligand>
</feature>
<proteinExistence type="inferred from homology"/>
<dbReference type="GO" id="GO:0005737">
    <property type="term" value="C:cytoplasm"/>
    <property type="evidence" value="ECO:0007669"/>
    <property type="project" value="UniProtKB-SubCell"/>
</dbReference>
<comment type="catalytic activity">
    <reaction evidence="5 6">
        <text>NAD(+) + ATP = ADP + NADP(+) + H(+)</text>
        <dbReference type="Rhea" id="RHEA:18629"/>
        <dbReference type="ChEBI" id="CHEBI:15378"/>
        <dbReference type="ChEBI" id="CHEBI:30616"/>
        <dbReference type="ChEBI" id="CHEBI:57540"/>
        <dbReference type="ChEBI" id="CHEBI:58349"/>
        <dbReference type="ChEBI" id="CHEBI:456216"/>
        <dbReference type="EC" id="2.7.1.23"/>
    </reaction>
</comment>
<evidence type="ECO:0000313" key="7">
    <source>
        <dbReference type="EMBL" id="CEP78596.1"/>
    </source>
</evidence>
<gene>
    <name evidence="7" type="primary">ppnK</name>
    <name evidence="6" type="synonym">nadK</name>
    <name evidence="7" type="ORF">DTL3_1302</name>
</gene>
<keyword evidence="6" id="KW-0963">Cytoplasm</keyword>
<dbReference type="GO" id="GO:0051287">
    <property type="term" value="F:NAD binding"/>
    <property type="evidence" value="ECO:0007669"/>
    <property type="project" value="UniProtKB-ARBA"/>
</dbReference>
<evidence type="ECO:0000256" key="2">
    <source>
        <dbReference type="ARBA" id="ARBA00022777"/>
    </source>
</evidence>
<keyword evidence="1 6" id="KW-0808">Transferase</keyword>
<evidence type="ECO:0000256" key="4">
    <source>
        <dbReference type="ARBA" id="ARBA00023027"/>
    </source>
</evidence>
<protein>
    <recommendedName>
        <fullName evidence="6">NAD kinase</fullName>
        <ecNumber evidence="6">2.7.1.23</ecNumber>
    </recommendedName>
    <alternativeName>
        <fullName evidence="6">ATP-dependent NAD kinase</fullName>
    </alternativeName>
</protein>
<keyword evidence="3 6" id="KW-0521">NADP</keyword>
<evidence type="ECO:0000256" key="1">
    <source>
        <dbReference type="ARBA" id="ARBA00022679"/>
    </source>
</evidence>
<dbReference type="OrthoDB" id="9774737at2"/>
<evidence type="ECO:0000256" key="3">
    <source>
        <dbReference type="ARBA" id="ARBA00022857"/>
    </source>
</evidence>
<keyword evidence="4 6" id="KW-0520">NAD</keyword>
<accession>A0A0C7NL22</accession>
<dbReference type="GO" id="GO:0003951">
    <property type="term" value="F:NAD+ kinase activity"/>
    <property type="evidence" value="ECO:0007669"/>
    <property type="project" value="UniProtKB-UniRule"/>
</dbReference>
<dbReference type="Gene3D" id="3.40.50.10330">
    <property type="entry name" value="Probable inorganic polyphosphate/atp-NAD kinase, domain 1"/>
    <property type="match status" value="1"/>
</dbReference>
<dbReference type="HAMAP" id="MF_00361">
    <property type="entry name" value="NAD_kinase"/>
    <property type="match status" value="1"/>
</dbReference>
<dbReference type="GO" id="GO:0019674">
    <property type="term" value="P:NAD+ metabolic process"/>
    <property type="evidence" value="ECO:0007669"/>
    <property type="project" value="InterPro"/>
</dbReference>
<comment type="function">
    <text evidence="6">Involved in the regulation of the intracellular balance of NAD and NADP, and is a key enzyme in the biosynthesis of NADP. Catalyzes specifically the phosphorylation on 2'-hydroxyl of the adenosine moiety of NAD to yield NADP.</text>
</comment>
<dbReference type="Pfam" id="PF20143">
    <property type="entry name" value="NAD_kinase_C"/>
    <property type="match status" value="1"/>
</dbReference>
<dbReference type="STRING" id="1006576.DTL3_1302"/>
<feature type="binding site" evidence="6">
    <location>
        <position position="192"/>
    </location>
    <ligand>
        <name>NAD(+)</name>
        <dbReference type="ChEBI" id="CHEBI:57540"/>
    </ligand>
</feature>
<comment type="cofactor">
    <cofactor evidence="6">
        <name>a divalent metal cation</name>
        <dbReference type="ChEBI" id="CHEBI:60240"/>
    </cofactor>
</comment>
<feature type="binding site" evidence="6">
    <location>
        <begin position="127"/>
        <end position="128"/>
    </location>
    <ligand>
        <name>NAD(+)</name>
        <dbReference type="ChEBI" id="CHEBI:57540"/>
    </ligand>
</feature>
<reference evidence="8" key="1">
    <citation type="submission" date="2014-11" db="EMBL/GenBank/DDBJ databases">
        <authorList>
            <person name="Wibberg D."/>
        </authorList>
    </citation>
    <scope>NUCLEOTIDE SEQUENCE [LARGE SCALE GENOMIC DNA]</scope>
    <source>
        <strain evidence="8">L3</strain>
    </source>
</reference>
<dbReference type="Proteomes" id="UP000032809">
    <property type="component" value="Chromosome I"/>
</dbReference>
<dbReference type="InterPro" id="IPR017438">
    <property type="entry name" value="ATP-NAD_kinase_N"/>
</dbReference>
<dbReference type="EC" id="2.7.1.23" evidence="6"/>
<comment type="caution">
    <text evidence="6">Lacks conserved residue(s) required for the propagation of feature annotation.</text>
</comment>
<comment type="subcellular location">
    <subcellularLocation>
        <location evidence="6">Cytoplasm</location>
    </subcellularLocation>
</comment>
<keyword evidence="8" id="KW-1185">Reference proteome</keyword>
<dbReference type="InterPro" id="IPR017437">
    <property type="entry name" value="ATP-NAD_kinase_PpnK-typ_C"/>
</dbReference>